<dbReference type="Gene3D" id="3.40.50.1820">
    <property type="entry name" value="alpha/beta hydrolase"/>
    <property type="match status" value="1"/>
</dbReference>
<reference evidence="3 4" key="1">
    <citation type="journal article" date="2024" name="Nat. Commun.">
        <title>Phylogenomics reveals the evolutionary origins of lichenization in chlorophyte algae.</title>
        <authorList>
            <person name="Puginier C."/>
            <person name="Libourel C."/>
            <person name="Otte J."/>
            <person name="Skaloud P."/>
            <person name="Haon M."/>
            <person name="Grisel S."/>
            <person name="Petersen M."/>
            <person name="Berrin J.G."/>
            <person name="Delaux P.M."/>
            <person name="Dal Grande F."/>
            <person name="Keller J."/>
        </authorList>
    </citation>
    <scope>NUCLEOTIDE SEQUENCE [LARGE SCALE GENOMIC DNA]</scope>
    <source>
        <strain evidence="3 4">SAG 2145</strain>
    </source>
</reference>
<proteinExistence type="predicted"/>
<dbReference type="Pfam" id="PF02450">
    <property type="entry name" value="LCAT"/>
    <property type="match status" value="1"/>
</dbReference>
<feature type="region of interest" description="Disordered" evidence="1">
    <location>
        <begin position="19"/>
        <end position="63"/>
    </location>
</feature>
<organism evidence="3 4">
    <name type="scientific">Apatococcus lobatus</name>
    <dbReference type="NCBI Taxonomy" id="904363"/>
    <lineage>
        <taxon>Eukaryota</taxon>
        <taxon>Viridiplantae</taxon>
        <taxon>Chlorophyta</taxon>
        <taxon>core chlorophytes</taxon>
        <taxon>Trebouxiophyceae</taxon>
        <taxon>Chlorellales</taxon>
        <taxon>Chlorellaceae</taxon>
        <taxon>Apatococcus</taxon>
    </lineage>
</organism>
<feature type="compositionally biased region" description="Basic residues" evidence="1">
    <location>
        <begin position="36"/>
        <end position="48"/>
    </location>
</feature>
<dbReference type="GO" id="GO:0006629">
    <property type="term" value="P:lipid metabolic process"/>
    <property type="evidence" value="ECO:0007669"/>
    <property type="project" value="InterPro"/>
</dbReference>
<name>A0AAW1R457_9CHLO</name>
<feature type="transmembrane region" description="Helical" evidence="2">
    <location>
        <begin position="72"/>
        <end position="92"/>
    </location>
</feature>
<accession>A0AAW1R457</accession>
<evidence type="ECO:0000256" key="1">
    <source>
        <dbReference type="SAM" id="MobiDB-lite"/>
    </source>
</evidence>
<feature type="region of interest" description="Disordered" evidence="1">
    <location>
        <begin position="718"/>
        <end position="743"/>
    </location>
</feature>
<keyword evidence="2" id="KW-0472">Membrane</keyword>
<dbReference type="PANTHER" id="PTHR11440">
    <property type="entry name" value="LECITHIN-CHOLESTEROL ACYLTRANSFERASE-RELATED"/>
    <property type="match status" value="1"/>
</dbReference>
<evidence type="ECO:0008006" key="5">
    <source>
        <dbReference type="Google" id="ProtNLM"/>
    </source>
</evidence>
<comment type="caution">
    <text evidence="3">The sequence shown here is derived from an EMBL/GenBank/DDBJ whole genome shotgun (WGS) entry which is preliminary data.</text>
</comment>
<keyword evidence="2" id="KW-0812">Transmembrane</keyword>
<dbReference type="SUPFAM" id="SSF53474">
    <property type="entry name" value="alpha/beta-Hydrolases"/>
    <property type="match status" value="1"/>
</dbReference>
<evidence type="ECO:0000256" key="2">
    <source>
        <dbReference type="SAM" id="Phobius"/>
    </source>
</evidence>
<dbReference type="GO" id="GO:0008374">
    <property type="term" value="F:O-acyltransferase activity"/>
    <property type="evidence" value="ECO:0007669"/>
    <property type="project" value="InterPro"/>
</dbReference>
<protein>
    <recommendedName>
        <fullName evidence="5">Phospholipid:diacylglycerol acyltransferase</fullName>
    </recommendedName>
</protein>
<dbReference type="InterPro" id="IPR003386">
    <property type="entry name" value="LACT/PDAT_acylTrfase"/>
</dbReference>
<gene>
    <name evidence="3" type="ORF">WJX74_008300</name>
</gene>
<dbReference type="EMBL" id="JALJOS010000016">
    <property type="protein sequence ID" value="KAK9828310.1"/>
    <property type="molecule type" value="Genomic_DNA"/>
</dbReference>
<evidence type="ECO:0000313" key="4">
    <source>
        <dbReference type="Proteomes" id="UP001438707"/>
    </source>
</evidence>
<keyword evidence="4" id="KW-1185">Reference proteome</keyword>
<keyword evidence="2" id="KW-1133">Transmembrane helix</keyword>
<dbReference type="AlphaFoldDB" id="A0AAW1R457"/>
<evidence type="ECO:0000313" key="3">
    <source>
        <dbReference type="EMBL" id="KAK9828310.1"/>
    </source>
</evidence>
<dbReference type="Proteomes" id="UP001438707">
    <property type="component" value="Unassembled WGS sequence"/>
</dbReference>
<dbReference type="InterPro" id="IPR029058">
    <property type="entry name" value="AB_hydrolase_fold"/>
</dbReference>
<sequence length="743" mass="82190">MHKRLGVAKADGTLNQVEGEDVRVVQAPSQEEAKARKLRKRQLQKAKKLRAEPTSKQGVEPSKPLPISPSRVWLMGFVVILVSVTWGGIFYYQEELAEARIKFETYVEPLKKEATLSLTQLTSLNMTVLNEMWNEKITSALPSILSTESVRPGRELRNAGYRPKHPVIIIPGFVTSALELWGGKNCSGAPAGLKGNFRQRVWATLFMGSQMLLNKACWLEHLSLDLDTGLDPEGIKLRAAKGLEAVDYFLTSELGYLGYEVWAKLIEGLGDLGYDPNMIAAETYDWRLSTPNMEKRDAYFTRLQARVELEHQVHGMKVVIMAHSWGDNVFRNFLHWMEQEDKGWADKHVHAYANIGGPVLGVPKSISTLLSGESRETVGMLQQFMGDITIPQKARIALFRSWGSSIGMLPVGGPNIWGNRTWSPEDTPQMAAAGISYGPMIQYSTVDEELTAQEHEASLLGRVQNLQSLLPSWAAGNRTTNHVETRKPDVCMDVDEALEVLIKAGGPQFQKHVQSWGAIHADPCSERGDKGSAKRHFFNPLKCPLPNAPSMAIYCMYGIGSPVERSYRYLHMKTSKAKAQAGSHPEDVESDAVDWKINQNEKLPDVGLEGGILTSDGDGTVPLISTGLMCRHPQGWHGKQLNPHGVRIASREYVHEPTTAFNDYRGGPKASTHVEILSNALLIADVLKIAAGEVLGDSITSNINEIAAKIDLQADLRPEDKTPACDTGSTAEAPPRYPQHRMR</sequence>